<evidence type="ECO:0000259" key="7">
    <source>
        <dbReference type="Pfam" id="PF17390"/>
    </source>
</evidence>
<dbReference type="EMBL" id="DXBO01000157">
    <property type="protein sequence ID" value="HIZ49229.1"/>
    <property type="molecule type" value="Genomic_DNA"/>
</dbReference>
<evidence type="ECO:0000313" key="8">
    <source>
        <dbReference type="EMBL" id="HIZ49229.1"/>
    </source>
</evidence>
<evidence type="ECO:0000259" key="4">
    <source>
        <dbReference type="Pfam" id="PF05592"/>
    </source>
</evidence>
<dbReference type="Pfam" id="PF17389">
    <property type="entry name" value="Bac_rhamnosid6H"/>
    <property type="match status" value="1"/>
</dbReference>
<dbReference type="Gene3D" id="2.60.40.10">
    <property type="entry name" value="Immunoglobulins"/>
    <property type="match status" value="1"/>
</dbReference>
<dbReference type="AlphaFoldDB" id="A0A9D2F487"/>
<dbReference type="PANTHER" id="PTHR33307">
    <property type="entry name" value="ALPHA-RHAMNOSIDASE (EUROFUNG)"/>
    <property type="match status" value="1"/>
</dbReference>
<dbReference type="Pfam" id="PF08531">
    <property type="entry name" value="Bac_rhamnosid_N"/>
    <property type="match status" value="1"/>
</dbReference>
<dbReference type="InterPro" id="IPR013737">
    <property type="entry name" value="Bac_rhamnosid_N"/>
</dbReference>
<protein>
    <recommendedName>
        <fullName evidence="2">alpha-L-rhamnosidase</fullName>
        <ecNumber evidence="2">3.2.1.40</ecNumber>
    </recommendedName>
</protein>
<feature type="domain" description="Bacterial alpha-L-rhamnosidase N-terminal" evidence="5">
    <location>
        <begin position="136"/>
        <end position="291"/>
    </location>
</feature>
<sequence length="849" mass="95634">MKAIHLRTEYLENPIGLGATAPRLFWNCEGGKRQTAYRITARCGGKTVWDTGKVASSRMTHIPYEGERLQSRRRVEWSVRLWDETGAEGEAVCAFFEMGLLEAGDWRAKWIAGDYKVNPKTRYPVDCFRKVFSAESVVSARLYVTACGLYEGCLNGARVGTAMLTPGHTSYPKRVQYQTYDVTELLHSGENVLTFQLADGWYRGSCGANGLRNQYGTETKLLAQLEWTDTEGGAHCVATDGTWEWSCDGPIRFADNKDGEVYDANLTPTYTGKAKETTHSCVPTAPNNVPVEEHEHLTATRITTPAGKTVLDFRQNIAGYLSFRVNAKAGQRITLRFGEMLDEAGEFTQKNIQIVKKERVTPLQQVVYTCKDGVNEYKTRFAIFGFQYVMLETDVAFDAADFTAIAVYSSMERTGWVETSNELLNKFAESTVWSTKNNHADLPTDCPTRERHGWSGDAQIFCSTASFFFSYAPMARKYENDLTDTMTAKGCFTQIAPYGGVDAYMNRMNGSAGWSDAGVFIPYDIYKQYGDVAILEDNYAAMARYAEYKIGTLGKWYFPSRPTGINRKYRKQISNYGQSYGEWAEPADVKDFAVSEFIFPHPEETTAYIVLLMDRMEEIANLLGNTDDAARYADVAAKVREGYQHLMTVPKFSLDTDRQAKLVRPLHLKLLNKPQTEYAKKRLVKALDHYGWRLGTGFLSTPFILDVLTEMDVEYAYRLLENEELPGWLCMPKQGATTIWENWEGPNTTKPASLNHYSKGAVCRWVFDTMCGIHVDRENHFVIAPRPGGHFTQAKARYQSVFGMVESGWVRDGERCVFTVAVPANCTATVRLPDGTERTQECGTQVYAI</sequence>
<gene>
    <name evidence="8" type="ORF">H9810_10955</name>
</gene>
<feature type="domain" description="Alpha-L-rhamnosidase concanavalin-like" evidence="4">
    <location>
        <begin position="303"/>
        <end position="407"/>
    </location>
</feature>
<dbReference type="Gene3D" id="2.60.120.260">
    <property type="entry name" value="Galactose-binding domain-like"/>
    <property type="match status" value="2"/>
</dbReference>
<comment type="caution">
    <text evidence="8">The sequence shown here is derived from an EMBL/GenBank/DDBJ whole genome shotgun (WGS) entry which is preliminary data.</text>
</comment>
<evidence type="ECO:0000259" key="6">
    <source>
        <dbReference type="Pfam" id="PF17389"/>
    </source>
</evidence>
<name>A0A9D2F487_9FIRM</name>
<dbReference type="GO" id="GO:0030596">
    <property type="term" value="F:alpha-L-rhamnosidase activity"/>
    <property type="evidence" value="ECO:0007669"/>
    <property type="project" value="UniProtKB-EC"/>
</dbReference>
<organism evidence="8 9">
    <name type="scientific">Candidatus Gemmiger excrementavium</name>
    <dbReference type="NCBI Taxonomy" id="2838608"/>
    <lineage>
        <taxon>Bacteria</taxon>
        <taxon>Bacillati</taxon>
        <taxon>Bacillota</taxon>
        <taxon>Clostridia</taxon>
        <taxon>Eubacteriales</taxon>
        <taxon>Gemmiger</taxon>
    </lineage>
</organism>
<evidence type="ECO:0000259" key="5">
    <source>
        <dbReference type="Pfam" id="PF08531"/>
    </source>
</evidence>
<evidence type="ECO:0000256" key="1">
    <source>
        <dbReference type="ARBA" id="ARBA00001445"/>
    </source>
</evidence>
<evidence type="ECO:0000256" key="3">
    <source>
        <dbReference type="ARBA" id="ARBA00022801"/>
    </source>
</evidence>
<dbReference type="Gene3D" id="1.50.10.10">
    <property type="match status" value="1"/>
</dbReference>
<reference evidence="8" key="1">
    <citation type="journal article" date="2021" name="PeerJ">
        <title>Extensive microbial diversity within the chicken gut microbiome revealed by metagenomics and culture.</title>
        <authorList>
            <person name="Gilroy R."/>
            <person name="Ravi A."/>
            <person name="Getino M."/>
            <person name="Pursley I."/>
            <person name="Horton D.L."/>
            <person name="Alikhan N.F."/>
            <person name="Baker D."/>
            <person name="Gharbi K."/>
            <person name="Hall N."/>
            <person name="Watson M."/>
            <person name="Adriaenssens E.M."/>
            <person name="Foster-Nyarko E."/>
            <person name="Jarju S."/>
            <person name="Secka A."/>
            <person name="Antonio M."/>
            <person name="Oren A."/>
            <person name="Chaudhuri R.R."/>
            <person name="La Ragione R."/>
            <person name="Hildebrand F."/>
            <person name="Pallen M.J."/>
        </authorList>
    </citation>
    <scope>NUCLEOTIDE SEQUENCE</scope>
    <source>
        <strain evidence="8">3436</strain>
    </source>
</reference>
<dbReference type="GO" id="GO:0005975">
    <property type="term" value="P:carbohydrate metabolic process"/>
    <property type="evidence" value="ECO:0007669"/>
    <property type="project" value="InterPro"/>
</dbReference>
<dbReference type="InterPro" id="IPR008902">
    <property type="entry name" value="Rhamnosid_concanavalin"/>
</dbReference>
<dbReference type="Gene3D" id="2.60.420.10">
    <property type="entry name" value="Maltose phosphorylase, domain 3"/>
    <property type="match status" value="1"/>
</dbReference>
<dbReference type="InterPro" id="IPR035396">
    <property type="entry name" value="Bac_rhamnosid6H"/>
</dbReference>
<dbReference type="PIRSF" id="PIRSF010631">
    <property type="entry name" value="A-rhamnsds"/>
    <property type="match status" value="1"/>
</dbReference>
<evidence type="ECO:0000313" key="9">
    <source>
        <dbReference type="Proteomes" id="UP000824031"/>
    </source>
</evidence>
<feature type="domain" description="Alpha-L-rhamnosidase six-hairpin glycosidase" evidence="6">
    <location>
        <begin position="412"/>
        <end position="769"/>
    </location>
</feature>
<dbReference type="InterPro" id="IPR008928">
    <property type="entry name" value="6-hairpin_glycosidase_sf"/>
</dbReference>
<reference evidence="8" key="2">
    <citation type="submission" date="2021-04" db="EMBL/GenBank/DDBJ databases">
        <authorList>
            <person name="Gilroy R."/>
        </authorList>
    </citation>
    <scope>NUCLEOTIDE SEQUENCE</scope>
    <source>
        <strain evidence="8">3436</strain>
    </source>
</reference>
<accession>A0A9D2F487</accession>
<dbReference type="InterPro" id="IPR013783">
    <property type="entry name" value="Ig-like_fold"/>
</dbReference>
<comment type="catalytic activity">
    <reaction evidence="1">
        <text>Hydrolysis of terminal non-reducing alpha-L-rhamnose residues in alpha-L-rhamnosides.</text>
        <dbReference type="EC" id="3.2.1.40"/>
    </reaction>
</comment>
<dbReference type="PANTHER" id="PTHR33307:SF6">
    <property type="entry name" value="ALPHA-RHAMNOSIDASE (EUROFUNG)-RELATED"/>
    <property type="match status" value="1"/>
</dbReference>
<proteinExistence type="predicted"/>
<evidence type="ECO:0000256" key="2">
    <source>
        <dbReference type="ARBA" id="ARBA00012652"/>
    </source>
</evidence>
<dbReference type="SUPFAM" id="SSF48208">
    <property type="entry name" value="Six-hairpin glycosidases"/>
    <property type="match status" value="1"/>
</dbReference>
<dbReference type="EC" id="3.2.1.40" evidence="2"/>
<dbReference type="InterPro" id="IPR035398">
    <property type="entry name" value="Bac_rhamnosid_C"/>
</dbReference>
<dbReference type="InterPro" id="IPR016007">
    <property type="entry name" value="Alpha_rhamnosid"/>
</dbReference>
<dbReference type="InterPro" id="IPR012341">
    <property type="entry name" value="6hp_glycosidase-like_sf"/>
</dbReference>
<dbReference type="Pfam" id="PF05592">
    <property type="entry name" value="Bac_rhamnosid"/>
    <property type="match status" value="1"/>
</dbReference>
<dbReference type="Proteomes" id="UP000824031">
    <property type="component" value="Unassembled WGS sequence"/>
</dbReference>
<dbReference type="Pfam" id="PF17390">
    <property type="entry name" value="Bac_rhamnosid_C"/>
    <property type="match status" value="1"/>
</dbReference>
<dbReference type="Pfam" id="PF25788">
    <property type="entry name" value="Ig_Rha78A_N"/>
    <property type="match status" value="1"/>
</dbReference>
<feature type="domain" description="Alpha-L-rhamnosidase C-terminal" evidence="7">
    <location>
        <begin position="780"/>
        <end position="840"/>
    </location>
</feature>
<keyword evidence="3 8" id="KW-0378">Hydrolase</keyword>